<keyword evidence="1" id="KW-0472">Membrane</keyword>
<organism evidence="2 3">
    <name type="scientific">Algoriphagus kandeliae</name>
    <dbReference type="NCBI Taxonomy" id="2562278"/>
    <lineage>
        <taxon>Bacteria</taxon>
        <taxon>Pseudomonadati</taxon>
        <taxon>Bacteroidota</taxon>
        <taxon>Cytophagia</taxon>
        <taxon>Cytophagales</taxon>
        <taxon>Cyclobacteriaceae</taxon>
        <taxon>Algoriphagus</taxon>
    </lineage>
</organism>
<accession>A0A4Y9QYM4</accession>
<evidence type="ECO:0000313" key="2">
    <source>
        <dbReference type="EMBL" id="TFV97130.1"/>
    </source>
</evidence>
<keyword evidence="1" id="KW-0812">Transmembrane</keyword>
<feature type="transmembrane region" description="Helical" evidence="1">
    <location>
        <begin position="126"/>
        <end position="146"/>
    </location>
</feature>
<evidence type="ECO:0000313" key="3">
    <source>
        <dbReference type="Proteomes" id="UP000297647"/>
    </source>
</evidence>
<feature type="transmembrane region" description="Helical" evidence="1">
    <location>
        <begin position="185"/>
        <end position="212"/>
    </location>
</feature>
<dbReference type="AlphaFoldDB" id="A0A4Y9QYM4"/>
<feature type="transmembrane region" description="Helical" evidence="1">
    <location>
        <begin position="152"/>
        <end position="173"/>
    </location>
</feature>
<reference evidence="2 3" key="1">
    <citation type="submission" date="2019-03" db="EMBL/GenBank/DDBJ databases">
        <title>Algoriphagus sp. nov, a new strain isolated from root system soil of mangrove plant Kandelia.</title>
        <authorList>
            <person name="Yin Q."/>
            <person name="Wang K."/>
            <person name="Song Z."/>
        </authorList>
    </citation>
    <scope>NUCLEOTIDE SEQUENCE [LARGE SCALE GENOMIC DNA]</scope>
    <source>
        <strain evidence="2 3">XY-J91</strain>
    </source>
</reference>
<protein>
    <submittedName>
        <fullName evidence="2">Uncharacterized protein</fullName>
    </submittedName>
</protein>
<sequence>MSGNSKSFIYFASQSTFKMRNPENELAEIKSMMERSTRFISLSGLSGVLAGIYAFLGAGIAWYWVYYPSSGLGFDSEINSTADLQSKLLVVAILVLFLAIGTAYLLSQSKSQKKSQKFWSPASKRFLLALFIPVIAGGFFSFALIHKSAYEFLAPATLTFYGLGLISASHFTLGEIRNLGIGQLVLGILAAFFPDFGLICWALGFGLLHVIYGSMMYYRYDR</sequence>
<feature type="transmembrane region" description="Helical" evidence="1">
    <location>
        <begin position="84"/>
        <end position="106"/>
    </location>
</feature>
<dbReference type="EMBL" id="SPSB01000001">
    <property type="protein sequence ID" value="TFV97130.1"/>
    <property type="molecule type" value="Genomic_DNA"/>
</dbReference>
<feature type="transmembrane region" description="Helical" evidence="1">
    <location>
        <begin position="39"/>
        <end position="64"/>
    </location>
</feature>
<dbReference type="OrthoDB" id="1120881at2"/>
<gene>
    <name evidence="2" type="ORF">E4S40_00290</name>
</gene>
<proteinExistence type="predicted"/>
<dbReference type="Proteomes" id="UP000297647">
    <property type="component" value="Unassembled WGS sequence"/>
</dbReference>
<keyword evidence="1" id="KW-1133">Transmembrane helix</keyword>
<keyword evidence="3" id="KW-1185">Reference proteome</keyword>
<evidence type="ECO:0000256" key="1">
    <source>
        <dbReference type="SAM" id="Phobius"/>
    </source>
</evidence>
<name>A0A4Y9QYM4_9BACT</name>
<comment type="caution">
    <text evidence="2">The sequence shown here is derived from an EMBL/GenBank/DDBJ whole genome shotgun (WGS) entry which is preliminary data.</text>
</comment>